<organism evidence="12 13">
    <name type="scientific">Hermanssonia centrifuga</name>
    <dbReference type="NCBI Taxonomy" id="98765"/>
    <lineage>
        <taxon>Eukaryota</taxon>
        <taxon>Fungi</taxon>
        <taxon>Dikarya</taxon>
        <taxon>Basidiomycota</taxon>
        <taxon>Agaricomycotina</taxon>
        <taxon>Agaricomycetes</taxon>
        <taxon>Polyporales</taxon>
        <taxon>Meruliaceae</taxon>
        <taxon>Hermanssonia</taxon>
    </lineage>
</organism>
<keyword evidence="7 9" id="KW-0131">Cell cycle</keyword>
<sequence length="257" mass="29553">MAQTHVLRVPKLDLPSILAQQNPHIDLKLEAYEISTRNFLTAVSGYTQRALAEITHRKNAHVTEKNKIAERTQQVENETNACKVKELELIATLEREREERKEAELSVAAFERQLASIKEQCALLDMEIEQRRVVVLNLQRERNRERSILNSYASKTSPELLECERRLHSAIEGIGKDKILVRFTHLDTAEPGREFSFVIDLSSKIYKEPVEIRSRHTLSPPHMFTAGHNNIAHLNILPNLDFDLNVRVLLFLDPVLP</sequence>
<keyword evidence="6 10" id="KW-0175">Coiled coil</keyword>
<dbReference type="Proteomes" id="UP000309038">
    <property type="component" value="Unassembled WGS sequence"/>
</dbReference>
<evidence type="ECO:0000259" key="11">
    <source>
        <dbReference type="Pfam" id="PF08234"/>
    </source>
</evidence>
<keyword evidence="3 9" id="KW-0132">Cell division</keyword>
<name>A0A4S4KHW1_9APHY</name>
<evidence type="ECO:0000256" key="6">
    <source>
        <dbReference type="ARBA" id="ARBA00023054"/>
    </source>
</evidence>
<dbReference type="AlphaFoldDB" id="A0A4S4KHW1"/>
<dbReference type="GO" id="GO:0007059">
    <property type="term" value="P:chromosome segregation"/>
    <property type="evidence" value="ECO:0007669"/>
    <property type="project" value="InterPro"/>
</dbReference>
<dbReference type="CDD" id="cd23784">
    <property type="entry name" value="RWD_Spc25"/>
    <property type="match status" value="1"/>
</dbReference>
<evidence type="ECO:0000256" key="8">
    <source>
        <dbReference type="ARBA" id="ARBA00023328"/>
    </source>
</evidence>
<evidence type="ECO:0000256" key="5">
    <source>
        <dbReference type="ARBA" id="ARBA00022838"/>
    </source>
</evidence>
<evidence type="ECO:0000256" key="2">
    <source>
        <dbReference type="ARBA" id="ARBA00022454"/>
    </source>
</evidence>
<gene>
    <name evidence="12" type="ORF">EW026_g4206</name>
</gene>
<evidence type="ECO:0000256" key="9">
    <source>
        <dbReference type="RuleBase" id="RU367150"/>
    </source>
</evidence>
<proteinExistence type="inferred from homology"/>
<dbReference type="GO" id="GO:0031262">
    <property type="term" value="C:Ndc80 complex"/>
    <property type="evidence" value="ECO:0007669"/>
    <property type="project" value="InterPro"/>
</dbReference>
<evidence type="ECO:0000256" key="7">
    <source>
        <dbReference type="ARBA" id="ARBA00023306"/>
    </source>
</evidence>
<dbReference type="InterPro" id="IPR013255">
    <property type="entry name" value="Spc25_C"/>
</dbReference>
<comment type="function">
    <text evidence="9">Acts as a component of the essential kinetochore-associated NDC80 complex, which is required for chromosome segregation and spindle checkpoint activity.</text>
</comment>
<feature type="coiled-coil region" evidence="10">
    <location>
        <begin position="93"/>
        <end position="127"/>
    </location>
</feature>
<keyword evidence="9" id="KW-0539">Nucleus</keyword>
<evidence type="ECO:0000256" key="10">
    <source>
        <dbReference type="SAM" id="Coils"/>
    </source>
</evidence>
<evidence type="ECO:0000256" key="4">
    <source>
        <dbReference type="ARBA" id="ARBA00022776"/>
    </source>
</evidence>
<comment type="similarity">
    <text evidence="1 9">Belongs to the SPC25 family.</text>
</comment>
<comment type="subcellular location">
    <subcellularLocation>
        <location evidence="9">Nucleus</location>
    </subcellularLocation>
    <subcellularLocation>
        <location evidence="9">Chromosome</location>
        <location evidence="9">Centromere</location>
        <location evidence="9">Kinetochore</location>
    </subcellularLocation>
</comment>
<dbReference type="Pfam" id="PF08234">
    <property type="entry name" value="Spindle_Spc25"/>
    <property type="match status" value="1"/>
</dbReference>
<comment type="caution">
    <text evidence="12">The sequence shown here is derived from an EMBL/GenBank/DDBJ whole genome shotgun (WGS) entry which is preliminary data.</text>
</comment>
<keyword evidence="13" id="KW-1185">Reference proteome</keyword>
<reference evidence="12 13" key="1">
    <citation type="submission" date="2019-02" db="EMBL/GenBank/DDBJ databases">
        <title>Genome sequencing of the rare red list fungi Phlebia centrifuga.</title>
        <authorList>
            <person name="Buettner E."/>
            <person name="Kellner H."/>
        </authorList>
    </citation>
    <scope>NUCLEOTIDE SEQUENCE [LARGE SCALE GENOMIC DNA]</scope>
    <source>
        <strain evidence="12 13">DSM 108282</strain>
    </source>
</reference>
<protein>
    <recommendedName>
        <fullName evidence="9">Kinetochore protein SPC25</fullName>
    </recommendedName>
</protein>
<keyword evidence="5 9" id="KW-0995">Kinetochore</keyword>
<feature type="domain" description="Chromosome segregation protein Spc25 C-terminal" evidence="11">
    <location>
        <begin position="174"/>
        <end position="207"/>
    </location>
</feature>
<comment type="subunit">
    <text evidence="9">Component of the NDC80 complex.</text>
</comment>
<dbReference type="EMBL" id="SGPJ01000144">
    <property type="protein sequence ID" value="THG97894.1"/>
    <property type="molecule type" value="Genomic_DNA"/>
</dbReference>
<keyword evidence="8 9" id="KW-0137">Centromere</keyword>
<evidence type="ECO:0000313" key="12">
    <source>
        <dbReference type="EMBL" id="THG97894.1"/>
    </source>
</evidence>
<keyword evidence="2 9" id="KW-0158">Chromosome</keyword>
<dbReference type="GO" id="GO:0051301">
    <property type="term" value="P:cell division"/>
    <property type="evidence" value="ECO:0007669"/>
    <property type="project" value="UniProtKB-UniRule"/>
</dbReference>
<evidence type="ECO:0000313" key="13">
    <source>
        <dbReference type="Proteomes" id="UP000309038"/>
    </source>
</evidence>
<evidence type="ECO:0000256" key="1">
    <source>
        <dbReference type="ARBA" id="ARBA00006379"/>
    </source>
</evidence>
<dbReference type="Gene3D" id="3.30.457.50">
    <property type="entry name" value="Chromosome segregation protein Spc25"/>
    <property type="match status" value="1"/>
</dbReference>
<accession>A0A4S4KHW1</accession>
<dbReference type="GO" id="GO:0005634">
    <property type="term" value="C:nucleus"/>
    <property type="evidence" value="ECO:0007669"/>
    <property type="project" value="UniProtKB-SubCell"/>
</dbReference>
<keyword evidence="4 9" id="KW-0498">Mitosis</keyword>
<evidence type="ECO:0000256" key="3">
    <source>
        <dbReference type="ARBA" id="ARBA00022618"/>
    </source>
</evidence>